<reference evidence="1 2" key="1">
    <citation type="submission" date="2024-01" db="EMBL/GenBank/DDBJ databases">
        <authorList>
            <person name="Waweru B."/>
        </authorList>
    </citation>
    <scope>NUCLEOTIDE SEQUENCE [LARGE SCALE GENOMIC DNA]</scope>
</reference>
<proteinExistence type="predicted"/>
<feature type="non-terminal residue" evidence="1">
    <location>
        <position position="91"/>
    </location>
</feature>
<evidence type="ECO:0000313" key="2">
    <source>
        <dbReference type="Proteomes" id="UP001314170"/>
    </source>
</evidence>
<gene>
    <name evidence="1" type="ORF">DCAF_LOCUS25030</name>
</gene>
<protein>
    <submittedName>
        <fullName evidence="1">Uncharacterized protein</fullName>
    </submittedName>
</protein>
<organism evidence="1 2">
    <name type="scientific">Dovyalis caffra</name>
    <dbReference type="NCBI Taxonomy" id="77055"/>
    <lineage>
        <taxon>Eukaryota</taxon>
        <taxon>Viridiplantae</taxon>
        <taxon>Streptophyta</taxon>
        <taxon>Embryophyta</taxon>
        <taxon>Tracheophyta</taxon>
        <taxon>Spermatophyta</taxon>
        <taxon>Magnoliopsida</taxon>
        <taxon>eudicotyledons</taxon>
        <taxon>Gunneridae</taxon>
        <taxon>Pentapetalae</taxon>
        <taxon>rosids</taxon>
        <taxon>fabids</taxon>
        <taxon>Malpighiales</taxon>
        <taxon>Salicaceae</taxon>
        <taxon>Flacourtieae</taxon>
        <taxon>Dovyalis</taxon>
    </lineage>
</organism>
<dbReference type="AlphaFoldDB" id="A0AAV1SPP1"/>
<dbReference type="Proteomes" id="UP001314170">
    <property type="component" value="Unassembled WGS sequence"/>
</dbReference>
<keyword evidence="2" id="KW-1185">Reference proteome</keyword>
<name>A0AAV1SPP1_9ROSI</name>
<dbReference type="EMBL" id="CAWUPB010001194">
    <property type="protein sequence ID" value="CAK7354028.1"/>
    <property type="molecule type" value="Genomic_DNA"/>
</dbReference>
<accession>A0AAV1SPP1</accession>
<sequence length="91" mass="9373">MSRQRGDQSRTRMATPSAFVNAVHAAAPSDAAMNYQSSIIAAGSTLAQHKAEVQASNPTAWCHSTPAQSISVAAQSDFTAAQSTSVAAQLP</sequence>
<evidence type="ECO:0000313" key="1">
    <source>
        <dbReference type="EMBL" id="CAK7354028.1"/>
    </source>
</evidence>
<comment type="caution">
    <text evidence="1">The sequence shown here is derived from an EMBL/GenBank/DDBJ whole genome shotgun (WGS) entry which is preliminary data.</text>
</comment>